<dbReference type="InterPro" id="IPR011040">
    <property type="entry name" value="Sialidase"/>
</dbReference>
<dbReference type="PANTHER" id="PTHR43752">
    <property type="entry name" value="BNR/ASP-BOX REPEAT FAMILY PROTEIN"/>
    <property type="match status" value="1"/>
</dbReference>
<keyword evidence="1" id="KW-0732">Signal</keyword>
<dbReference type="InterPro" id="IPR036278">
    <property type="entry name" value="Sialidase_sf"/>
</dbReference>
<dbReference type="AlphaFoldDB" id="A0A4R6IKR5"/>
<dbReference type="RefSeq" id="WP_243732258.1">
    <property type="nucleotide sequence ID" value="NZ_SNWM01000002.1"/>
</dbReference>
<protein>
    <submittedName>
        <fullName evidence="3">Putative neuraminidase</fullName>
    </submittedName>
</protein>
<feature type="domain" description="Sialidase" evidence="2">
    <location>
        <begin position="56"/>
        <end position="326"/>
    </location>
</feature>
<dbReference type="PANTHER" id="PTHR43752:SF2">
    <property type="entry name" value="BNR_ASP-BOX REPEAT FAMILY PROTEIN"/>
    <property type="match status" value="1"/>
</dbReference>
<comment type="caution">
    <text evidence="3">The sequence shown here is derived from an EMBL/GenBank/DDBJ whole genome shotgun (WGS) entry which is preliminary data.</text>
</comment>
<dbReference type="Pfam" id="PF13088">
    <property type="entry name" value="BNR_2"/>
    <property type="match status" value="1"/>
</dbReference>
<keyword evidence="4" id="KW-1185">Reference proteome</keyword>
<evidence type="ECO:0000313" key="4">
    <source>
        <dbReference type="Proteomes" id="UP000295499"/>
    </source>
</evidence>
<organism evidence="3 4">
    <name type="scientific">Pedobacter duraquae</name>
    <dbReference type="NCBI Taxonomy" id="425511"/>
    <lineage>
        <taxon>Bacteria</taxon>
        <taxon>Pseudomonadati</taxon>
        <taxon>Bacteroidota</taxon>
        <taxon>Sphingobacteriia</taxon>
        <taxon>Sphingobacteriales</taxon>
        <taxon>Sphingobacteriaceae</taxon>
        <taxon>Pedobacter</taxon>
    </lineage>
</organism>
<feature type="chain" id="PRO_5020216861" evidence="1">
    <location>
        <begin position="24"/>
        <end position="344"/>
    </location>
</feature>
<feature type="signal peptide" evidence="1">
    <location>
        <begin position="1"/>
        <end position="23"/>
    </location>
</feature>
<dbReference type="Proteomes" id="UP000295499">
    <property type="component" value="Unassembled WGS sequence"/>
</dbReference>
<dbReference type="Gene3D" id="2.120.10.10">
    <property type="match status" value="1"/>
</dbReference>
<dbReference type="SUPFAM" id="SSF50939">
    <property type="entry name" value="Sialidases"/>
    <property type="match status" value="1"/>
</dbReference>
<sequence length="344" mass="37754">MRTIKIFSVLLLLGCMHANISTAQIKLRRVSGALIYDQPPFPSCHASTLVEVKPGKWMAAAFGGTHEGNKDVCIWLSVNEKGTWSKPVKMADGIMSDTLRHPCWNPVLFKASTGKLFLFYKVGPSPSTWWGMVMTSTNDGKTWTKAERLPDGILGPIKNKPVELADGTILSPSSSETKDSWKAHMEKSTDHGKTWTLIPVDPQTPFNLIQPSILIHPDKKLQIICRSKENILVQAFSSDNGNSWGTVTKTSLPNPNSGTDAVTLKNGWQVLIYNPTVQGKGGRAKLNVAVSKDGNIWTDAAVLENEETGEFSYPAVVQATDGTIHITYTYNRVNVKYVVMALAN</sequence>
<accession>A0A4R6IKR5</accession>
<proteinExistence type="predicted"/>
<evidence type="ECO:0000259" key="2">
    <source>
        <dbReference type="Pfam" id="PF13088"/>
    </source>
</evidence>
<dbReference type="EMBL" id="SNWM01000002">
    <property type="protein sequence ID" value="TDO22535.1"/>
    <property type="molecule type" value="Genomic_DNA"/>
</dbReference>
<name>A0A4R6IKR5_9SPHI</name>
<dbReference type="CDD" id="cd15482">
    <property type="entry name" value="Sialidase_non-viral"/>
    <property type="match status" value="1"/>
</dbReference>
<evidence type="ECO:0000313" key="3">
    <source>
        <dbReference type="EMBL" id="TDO22535.1"/>
    </source>
</evidence>
<gene>
    <name evidence="3" type="ORF">CLV32_1510</name>
</gene>
<evidence type="ECO:0000256" key="1">
    <source>
        <dbReference type="SAM" id="SignalP"/>
    </source>
</evidence>
<reference evidence="3 4" key="1">
    <citation type="submission" date="2019-03" db="EMBL/GenBank/DDBJ databases">
        <title>Genomic Encyclopedia of Archaeal and Bacterial Type Strains, Phase II (KMG-II): from individual species to whole genera.</title>
        <authorList>
            <person name="Goeker M."/>
        </authorList>
    </citation>
    <scope>NUCLEOTIDE SEQUENCE [LARGE SCALE GENOMIC DNA]</scope>
    <source>
        <strain evidence="3 4">DSM 19034</strain>
    </source>
</reference>